<comment type="caution">
    <text evidence="3">The sequence shown here is derived from an EMBL/GenBank/DDBJ whole genome shotgun (WGS) entry which is preliminary data.</text>
</comment>
<keyword evidence="1" id="KW-0175">Coiled coil</keyword>
<gene>
    <name evidence="3" type="ORF">C8D99_108124</name>
</gene>
<name>A0A4R8M9S3_9BACT</name>
<dbReference type="Proteomes" id="UP000295066">
    <property type="component" value="Unassembled WGS sequence"/>
</dbReference>
<evidence type="ECO:0000313" key="4">
    <source>
        <dbReference type="Proteomes" id="UP000295066"/>
    </source>
</evidence>
<evidence type="ECO:0000256" key="1">
    <source>
        <dbReference type="SAM" id="Coils"/>
    </source>
</evidence>
<organism evidence="3 4">
    <name type="scientific">Aminivibrio pyruvatiphilus</name>
    <dbReference type="NCBI Taxonomy" id="1005740"/>
    <lineage>
        <taxon>Bacteria</taxon>
        <taxon>Thermotogati</taxon>
        <taxon>Synergistota</taxon>
        <taxon>Synergistia</taxon>
        <taxon>Synergistales</taxon>
        <taxon>Aminobacteriaceae</taxon>
        <taxon>Aminivibrio</taxon>
    </lineage>
</organism>
<dbReference type="InterPro" id="IPR054688">
    <property type="entry name" value="CD1247_N"/>
</dbReference>
<proteinExistence type="predicted"/>
<dbReference type="AlphaFoldDB" id="A0A4R8M9S3"/>
<evidence type="ECO:0000256" key="2">
    <source>
        <dbReference type="SAM" id="MobiDB-lite"/>
    </source>
</evidence>
<reference evidence="3 4" key="1">
    <citation type="submission" date="2019-03" db="EMBL/GenBank/DDBJ databases">
        <title>Genomic Encyclopedia of Type Strains, Phase IV (KMG-IV): sequencing the most valuable type-strain genomes for metagenomic binning, comparative biology and taxonomic classification.</title>
        <authorList>
            <person name="Goeker M."/>
        </authorList>
    </citation>
    <scope>NUCLEOTIDE SEQUENCE [LARGE SCALE GENOMIC DNA]</scope>
    <source>
        <strain evidence="3 4">DSM 25964</strain>
    </source>
</reference>
<feature type="coiled-coil region" evidence="1">
    <location>
        <begin position="50"/>
        <end position="77"/>
    </location>
</feature>
<dbReference type="EMBL" id="SORI01000008">
    <property type="protein sequence ID" value="TDY60575.1"/>
    <property type="molecule type" value="Genomic_DNA"/>
</dbReference>
<evidence type="ECO:0000313" key="3">
    <source>
        <dbReference type="EMBL" id="TDY60575.1"/>
    </source>
</evidence>
<protein>
    <submittedName>
        <fullName evidence="3">Uncharacterized protein</fullName>
    </submittedName>
</protein>
<dbReference type="RefSeq" id="WP_133957592.1">
    <property type="nucleotide sequence ID" value="NZ_SORI01000008.1"/>
</dbReference>
<sequence>MSAREKIAYLKGLLDGLGPVKDEGQNKIFAGLVDALDALSQEVAEQGVLIEEQRDLYEDLADDCALLDEDLDALERAFAECSGEVYGDEEDEDDEDEDEDEDEDTFDESYLSVTCPSCGYIFYYQPEEYEEDEALQCPGCGKEFPQQNR</sequence>
<dbReference type="NCBIfam" id="NF045650">
    <property type="entry name" value="CD1247_Nterm"/>
    <property type="match status" value="1"/>
</dbReference>
<keyword evidence="4" id="KW-1185">Reference proteome</keyword>
<feature type="compositionally biased region" description="Acidic residues" evidence="2">
    <location>
        <begin position="86"/>
        <end position="107"/>
    </location>
</feature>
<dbReference type="OrthoDB" id="6128at2"/>
<accession>A0A4R8M9S3</accession>
<feature type="region of interest" description="Disordered" evidence="2">
    <location>
        <begin position="82"/>
        <end position="109"/>
    </location>
</feature>